<evidence type="ECO:0000313" key="1">
    <source>
        <dbReference type="EMBL" id="OKH10943.1"/>
    </source>
</evidence>
<dbReference type="EMBL" id="MRCA01000026">
    <property type="protein sequence ID" value="OKH10943.1"/>
    <property type="molecule type" value="Genomic_DNA"/>
</dbReference>
<gene>
    <name evidence="1" type="ORF">NIES592_23370</name>
</gene>
<name>A0A1U7GSV8_9CYAN</name>
<organism evidence="1 2">
    <name type="scientific">Fischerella major NIES-592</name>
    <dbReference type="NCBI Taxonomy" id="210994"/>
    <lineage>
        <taxon>Bacteria</taxon>
        <taxon>Bacillati</taxon>
        <taxon>Cyanobacteriota</taxon>
        <taxon>Cyanophyceae</taxon>
        <taxon>Nostocales</taxon>
        <taxon>Hapalosiphonaceae</taxon>
        <taxon>Fischerella</taxon>
    </lineage>
</organism>
<reference evidence="1 2" key="1">
    <citation type="submission" date="2016-11" db="EMBL/GenBank/DDBJ databases">
        <title>Draft Genome Sequences of Nine Cyanobacterial Strains from Diverse Habitats.</title>
        <authorList>
            <person name="Zhu T."/>
            <person name="Hou S."/>
            <person name="Lu X."/>
            <person name="Hess W.R."/>
        </authorList>
    </citation>
    <scope>NUCLEOTIDE SEQUENCE [LARGE SCALE GENOMIC DNA]</scope>
    <source>
        <strain evidence="1 2">NIES-592</strain>
    </source>
</reference>
<dbReference type="RefSeq" id="WP_062247889.1">
    <property type="nucleotide sequence ID" value="NZ_MRCA01000026.1"/>
</dbReference>
<keyword evidence="2" id="KW-1185">Reference proteome</keyword>
<comment type="caution">
    <text evidence="1">The sequence shown here is derived from an EMBL/GenBank/DDBJ whole genome shotgun (WGS) entry which is preliminary data.</text>
</comment>
<proteinExistence type="predicted"/>
<sequence>MIISDLNHIEAVESNQVIGGGCHKYKDYDKCDKYDDCDGYGRKKFRNVAIATAVAVAGDRKFYKNDD</sequence>
<dbReference type="Proteomes" id="UP000186391">
    <property type="component" value="Unassembled WGS sequence"/>
</dbReference>
<dbReference type="AlphaFoldDB" id="A0A1U7GSV8"/>
<accession>A0A1U7GSV8</accession>
<protein>
    <submittedName>
        <fullName evidence="1">Uncharacterized protein</fullName>
    </submittedName>
</protein>
<evidence type="ECO:0000313" key="2">
    <source>
        <dbReference type="Proteomes" id="UP000186391"/>
    </source>
</evidence>